<gene>
    <name evidence="1" type="ORF">SCLCIDRAFT_26283</name>
</gene>
<dbReference type="HOGENOM" id="CLU_003703_0_3_1"/>
<evidence type="ECO:0000313" key="2">
    <source>
        <dbReference type="Proteomes" id="UP000053989"/>
    </source>
</evidence>
<organism evidence="1 2">
    <name type="scientific">Scleroderma citrinum Foug A</name>
    <dbReference type="NCBI Taxonomy" id="1036808"/>
    <lineage>
        <taxon>Eukaryota</taxon>
        <taxon>Fungi</taxon>
        <taxon>Dikarya</taxon>
        <taxon>Basidiomycota</taxon>
        <taxon>Agaricomycotina</taxon>
        <taxon>Agaricomycetes</taxon>
        <taxon>Agaricomycetidae</taxon>
        <taxon>Boletales</taxon>
        <taxon>Sclerodermatineae</taxon>
        <taxon>Sclerodermataceae</taxon>
        <taxon>Scleroderma</taxon>
    </lineage>
</organism>
<dbReference type="Proteomes" id="UP000053989">
    <property type="component" value="Unassembled WGS sequence"/>
</dbReference>
<reference evidence="2" key="2">
    <citation type="submission" date="2015-01" db="EMBL/GenBank/DDBJ databases">
        <title>Evolutionary Origins and Diversification of the Mycorrhizal Mutualists.</title>
        <authorList>
            <consortium name="DOE Joint Genome Institute"/>
            <consortium name="Mycorrhizal Genomics Consortium"/>
            <person name="Kohler A."/>
            <person name="Kuo A."/>
            <person name="Nagy L.G."/>
            <person name="Floudas D."/>
            <person name="Copeland A."/>
            <person name="Barry K.W."/>
            <person name="Cichocki N."/>
            <person name="Veneault-Fourrey C."/>
            <person name="LaButti K."/>
            <person name="Lindquist E.A."/>
            <person name="Lipzen A."/>
            <person name="Lundell T."/>
            <person name="Morin E."/>
            <person name="Murat C."/>
            <person name="Riley R."/>
            <person name="Ohm R."/>
            <person name="Sun H."/>
            <person name="Tunlid A."/>
            <person name="Henrissat B."/>
            <person name="Grigoriev I.V."/>
            <person name="Hibbett D.S."/>
            <person name="Martin F."/>
        </authorList>
    </citation>
    <scope>NUCLEOTIDE SEQUENCE [LARGE SCALE GENOMIC DNA]</scope>
    <source>
        <strain evidence="2">Foug A</strain>
    </source>
</reference>
<name>A0A0C3A7Y4_9AGAM</name>
<dbReference type="EMBL" id="KN822057">
    <property type="protein sequence ID" value="KIM60962.1"/>
    <property type="molecule type" value="Genomic_DNA"/>
</dbReference>
<dbReference type="InParanoid" id="A0A0C3A7Y4"/>
<accession>A0A0C3A7Y4</accession>
<dbReference type="STRING" id="1036808.A0A0C3A7Y4"/>
<protein>
    <submittedName>
        <fullName evidence="1">Uncharacterized protein</fullName>
    </submittedName>
</protein>
<keyword evidence="2" id="KW-1185">Reference proteome</keyword>
<dbReference type="OrthoDB" id="2682651at2759"/>
<reference evidence="1 2" key="1">
    <citation type="submission" date="2014-04" db="EMBL/GenBank/DDBJ databases">
        <authorList>
            <consortium name="DOE Joint Genome Institute"/>
            <person name="Kuo A."/>
            <person name="Kohler A."/>
            <person name="Nagy L.G."/>
            <person name="Floudas D."/>
            <person name="Copeland A."/>
            <person name="Barry K.W."/>
            <person name="Cichocki N."/>
            <person name="Veneault-Fourrey C."/>
            <person name="LaButti K."/>
            <person name="Lindquist E.A."/>
            <person name="Lipzen A."/>
            <person name="Lundell T."/>
            <person name="Morin E."/>
            <person name="Murat C."/>
            <person name="Sun H."/>
            <person name="Tunlid A."/>
            <person name="Henrissat B."/>
            <person name="Grigoriev I.V."/>
            <person name="Hibbett D.S."/>
            <person name="Martin F."/>
            <person name="Nordberg H.P."/>
            <person name="Cantor M.N."/>
            <person name="Hua S.X."/>
        </authorList>
    </citation>
    <scope>NUCLEOTIDE SEQUENCE [LARGE SCALE GENOMIC DNA]</scope>
    <source>
        <strain evidence="1 2">Foug A</strain>
    </source>
</reference>
<dbReference type="AlphaFoldDB" id="A0A0C3A7Y4"/>
<evidence type="ECO:0000313" key="1">
    <source>
        <dbReference type="EMBL" id="KIM60962.1"/>
    </source>
</evidence>
<proteinExistence type="predicted"/>
<sequence length="342" mass="39855">MLDDYFGDWNWKKLIMLGPSILRKVKEAIPEHNNHQQDFKELTRSLMLKFPVQLTLWKQQVEEWENYSMNPNPFEVKNDGITQASVRLQLAKDEAKLSVGESELSLHPDVMPSIFIGTGIDLEEQQRRLHEATKLGLCTTDTQQAWVQQRSNLLMRHIEAWQQIQVLFIPGVNNLPLFLPSQMTGKAGCPRVLNMVEFQLREGQAHDSLNDLCQGLQSHTYILKFKDRFLWDAAATRYRIAYHVLCTLGPLLGQVGWRDELHPLADEDVCGLMNGYDLRPGEGRHRISWIWQVCGYSEQATENELDDGFQEAIRVEWCKARARTHHWQEEVKLLFEEMQWML</sequence>